<dbReference type="Proteomes" id="UP000460435">
    <property type="component" value="Unassembled WGS sequence"/>
</dbReference>
<dbReference type="EMBL" id="WLZY01000001">
    <property type="protein sequence ID" value="NDL55999.1"/>
    <property type="molecule type" value="Genomic_DNA"/>
</dbReference>
<name>A0A7K3LYB2_9ACTN</name>
<evidence type="ECO:0000313" key="3">
    <source>
        <dbReference type="Proteomes" id="UP000460435"/>
    </source>
</evidence>
<evidence type="ECO:0000256" key="1">
    <source>
        <dbReference type="SAM" id="MobiDB-lite"/>
    </source>
</evidence>
<dbReference type="AlphaFoldDB" id="A0A7K3LYB2"/>
<comment type="caution">
    <text evidence="2">The sequence shown here is derived from an EMBL/GenBank/DDBJ whole genome shotgun (WGS) entry which is preliminary data.</text>
</comment>
<evidence type="ECO:0000313" key="2">
    <source>
        <dbReference type="EMBL" id="NDL55999.1"/>
    </source>
</evidence>
<feature type="compositionally biased region" description="Low complexity" evidence="1">
    <location>
        <begin position="132"/>
        <end position="142"/>
    </location>
</feature>
<keyword evidence="3" id="KW-1185">Reference proteome</keyword>
<feature type="compositionally biased region" description="Low complexity" evidence="1">
    <location>
        <begin position="14"/>
        <end position="24"/>
    </location>
</feature>
<gene>
    <name evidence="2" type="ORF">F7O44_02820</name>
</gene>
<feature type="region of interest" description="Disordered" evidence="1">
    <location>
        <begin position="1"/>
        <end position="31"/>
    </location>
</feature>
<sequence>MSDQPGSASGGQAKGQQTQGATAPPVSEEEARQYLEQLRGAPAEQLLADVLSSLLTGAQAKLGRRDARLLIDSSGLVVDHARPHLPQQFVSQVDNVLAQLRMAQIEAEKKVASEQQDEPNDLASVPAPPAQPGTATPAQQTPPQAPTSKLWVPGR</sequence>
<proteinExistence type="predicted"/>
<organism evidence="2 3">
    <name type="scientific">Phytoactinopolyspora mesophila</name>
    <dbReference type="NCBI Taxonomy" id="2650750"/>
    <lineage>
        <taxon>Bacteria</taxon>
        <taxon>Bacillati</taxon>
        <taxon>Actinomycetota</taxon>
        <taxon>Actinomycetes</taxon>
        <taxon>Jiangellales</taxon>
        <taxon>Jiangellaceae</taxon>
        <taxon>Phytoactinopolyspora</taxon>
    </lineage>
</organism>
<feature type="region of interest" description="Disordered" evidence="1">
    <location>
        <begin position="108"/>
        <end position="155"/>
    </location>
</feature>
<accession>A0A7K3LYB2</accession>
<dbReference type="RefSeq" id="WP_162448647.1">
    <property type="nucleotide sequence ID" value="NZ_WLZY01000001.1"/>
</dbReference>
<reference evidence="2 3" key="1">
    <citation type="submission" date="2019-11" db="EMBL/GenBank/DDBJ databases">
        <authorList>
            <person name="Li X.-J."/>
            <person name="Feng X.-M."/>
        </authorList>
    </citation>
    <scope>NUCLEOTIDE SEQUENCE [LARGE SCALE GENOMIC DNA]</scope>
    <source>
        <strain evidence="2 3">XMNu-373</strain>
    </source>
</reference>
<protein>
    <submittedName>
        <fullName evidence="2">Uncharacterized protein</fullName>
    </submittedName>
</protein>